<name>A0AAP6ZY15_PAEAL</name>
<dbReference type="InterPro" id="IPR015421">
    <property type="entry name" value="PyrdxlP-dep_Trfase_major"/>
</dbReference>
<reference evidence="4 5" key="1">
    <citation type="submission" date="2020-05" db="EMBL/GenBank/DDBJ databases">
        <title>Whole genome sequencing and identification of novel metabolites from Paenibacillus alvei strain JR949.</title>
        <authorList>
            <person name="Rajendhran J."/>
            <person name="Sree Pranav P."/>
            <person name="Mahalakshmi B."/>
            <person name="Karthikeyan R."/>
        </authorList>
    </citation>
    <scope>NUCLEOTIDE SEQUENCE [LARGE SCALE GENOMIC DNA]</scope>
    <source>
        <strain evidence="4 5">JR949</strain>
    </source>
</reference>
<dbReference type="GO" id="GO:0008483">
    <property type="term" value="F:transaminase activity"/>
    <property type="evidence" value="ECO:0007669"/>
    <property type="project" value="UniProtKB-KW"/>
</dbReference>
<dbReference type="PANTHER" id="PTHR30244">
    <property type="entry name" value="TRANSAMINASE"/>
    <property type="match status" value="1"/>
</dbReference>
<protein>
    <submittedName>
        <fullName evidence="4">DegT/DnrJ/EryC1/StrS family aminotransferase</fullName>
    </submittedName>
</protein>
<accession>A0AAP6ZY15</accession>
<comment type="caution">
    <text evidence="4">The sequence shown here is derived from an EMBL/GenBank/DDBJ whole genome shotgun (WGS) entry which is preliminary data.</text>
</comment>
<dbReference type="Gene3D" id="3.90.1150.10">
    <property type="entry name" value="Aspartate Aminotransferase, domain 1"/>
    <property type="match status" value="1"/>
</dbReference>
<dbReference type="Pfam" id="PF01041">
    <property type="entry name" value="DegT_DnrJ_EryC1"/>
    <property type="match status" value="1"/>
</dbReference>
<dbReference type="InterPro" id="IPR000653">
    <property type="entry name" value="DegT/StrS_aminotransferase"/>
</dbReference>
<dbReference type="SUPFAM" id="SSF53383">
    <property type="entry name" value="PLP-dependent transferases"/>
    <property type="match status" value="1"/>
</dbReference>
<dbReference type="InterPro" id="IPR015424">
    <property type="entry name" value="PyrdxlP-dep_Trfase"/>
</dbReference>
<dbReference type="RefSeq" id="WP_171414618.1">
    <property type="nucleotide sequence ID" value="NZ_JABFOR010000002.1"/>
</dbReference>
<dbReference type="EMBL" id="JABFOR010000002">
    <property type="protein sequence ID" value="NOJ69313.1"/>
    <property type="molecule type" value="Genomic_DNA"/>
</dbReference>
<keyword evidence="4" id="KW-0808">Transferase</keyword>
<dbReference type="CDD" id="cd00616">
    <property type="entry name" value="AHBA_syn"/>
    <property type="match status" value="1"/>
</dbReference>
<feature type="active site" description="Proton acceptor" evidence="1">
    <location>
        <position position="190"/>
    </location>
</feature>
<keyword evidence="4" id="KW-0032">Aminotransferase</keyword>
<sequence length="386" mass="42282">MGMPIYLSSPSLSGYEMQWIGQMMHSQGILPFSETVRLFEQEIAHLTGTRAGVAVNSGTAAIHLALRLIGVTPGDEVFCSSLTFVASANPIRYLGATPVFIDSEPATWNMSPIALERALLEAEAEGRLPKAVIVVNLYGQSADYEPIVKLCSQYGVPIIEDAAESLGATYLNAPSGSFGQFAALSFNCNKMITTAGGGMLVSDDIEALQKARFYASQAKDRAPHYQHSEMGYNYQMSSLAAAMGRSQVPFLQQFIQKRRAIYHRYQQAFDSAAGISMMPEHAKGWSTHWLTALTINAHTGITAADVVKQLSEQQIESRVVWKPLHLQPLFADCRYYPHQEDESVSDRLFVEGVCLPSGAGLLEADQQRVIEAVVHILQGNYAELKS</sequence>
<comment type="similarity">
    <text evidence="3">Belongs to the DegT/DnrJ/EryC1 family.</text>
</comment>
<dbReference type="GO" id="GO:0030170">
    <property type="term" value="F:pyridoxal phosphate binding"/>
    <property type="evidence" value="ECO:0007669"/>
    <property type="project" value="TreeGrafter"/>
</dbReference>
<dbReference type="AlphaFoldDB" id="A0AAP6ZY15"/>
<evidence type="ECO:0000313" key="4">
    <source>
        <dbReference type="EMBL" id="NOJ69313.1"/>
    </source>
</evidence>
<evidence type="ECO:0000256" key="3">
    <source>
        <dbReference type="RuleBase" id="RU004508"/>
    </source>
</evidence>
<dbReference type="PIRSF" id="PIRSF000390">
    <property type="entry name" value="PLP_StrS"/>
    <property type="match status" value="1"/>
</dbReference>
<evidence type="ECO:0000256" key="1">
    <source>
        <dbReference type="PIRSR" id="PIRSR000390-1"/>
    </source>
</evidence>
<dbReference type="GO" id="GO:0000271">
    <property type="term" value="P:polysaccharide biosynthetic process"/>
    <property type="evidence" value="ECO:0007669"/>
    <property type="project" value="TreeGrafter"/>
</dbReference>
<evidence type="ECO:0000256" key="2">
    <source>
        <dbReference type="PIRSR" id="PIRSR000390-2"/>
    </source>
</evidence>
<evidence type="ECO:0000313" key="5">
    <source>
        <dbReference type="Proteomes" id="UP000552038"/>
    </source>
</evidence>
<proteinExistence type="inferred from homology"/>
<organism evidence="4 5">
    <name type="scientific">Paenibacillus alvei</name>
    <name type="common">Bacillus alvei</name>
    <dbReference type="NCBI Taxonomy" id="44250"/>
    <lineage>
        <taxon>Bacteria</taxon>
        <taxon>Bacillati</taxon>
        <taxon>Bacillota</taxon>
        <taxon>Bacilli</taxon>
        <taxon>Bacillales</taxon>
        <taxon>Paenibacillaceae</taxon>
        <taxon>Paenibacillus</taxon>
    </lineage>
</organism>
<dbReference type="Proteomes" id="UP000552038">
    <property type="component" value="Unassembled WGS sequence"/>
</dbReference>
<keyword evidence="2 3" id="KW-0663">Pyridoxal phosphate</keyword>
<dbReference type="PANTHER" id="PTHR30244:SF34">
    <property type="entry name" value="DTDP-4-AMINO-4,6-DIDEOXYGALACTOSE TRANSAMINASE"/>
    <property type="match status" value="1"/>
</dbReference>
<gene>
    <name evidence="4" type="ORF">HMI46_01910</name>
</gene>
<dbReference type="InterPro" id="IPR015422">
    <property type="entry name" value="PyrdxlP-dep_Trfase_small"/>
</dbReference>
<feature type="modified residue" description="N6-(pyridoxal phosphate)lysine" evidence="2">
    <location>
        <position position="190"/>
    </location>
</feature>
<dbReference type="Gene3D" id="3.40.640.10">
    <property type="entry name" value="Type I PLP-dependent aspartate aminotransferase-like (Major domain)"/>
    <property type="match status" value="1"/>
</dbReference>